<accession>A0ABU6KCM5</accession>
<protein>
    <submittedName>
        <fullName evidence="6">Energy-coupling factor transporter transmembrane component T</fullName>
    </submittedName>
</protein>
<feature type="transmembrane region" description="Helical" evidence="5">
    <location>
        <begin position="94"/>
        <end position="117"/>
    </location>
</feature>
<keyword evidence="3 5" id="KW-1133">Transmembrane helix</keyword>
<dbReference type="EMBL" id="JARZFX010000002">
    <property type="protein sequence ID" value="MEC5423081.1"/>
    <property type="molecule type" value="Genomic_DNA"/>
</dbReference>
<keyword evidence="4 5" id="KW-0472">Membrane</keyword>
<proteinExistence type="predicted"/>
<evidence type="ECO:0000313" key="6">
    <source>
        <dbReference type="EMBL" id="MEC5423081.1"/>
    </source>
</evidence>
<dbReference type="RefSeq" id="WP_327606647.1">
    <property type="nucleotide sequence ID" value="NZ_JARZFX010000002.1"/>
</dbReference>
<evidence type="ECO:0000313" key="7">
    <source>
        <dbReference type="Proteomes" id="UP001335737"/>
    </source>
</evidence>
<comment type="caution">
    <text evidence="6">The sequence shown here is derived from an EMBL/GenBank/DDBJ whole genome shotgun (WGS) entry which is preliminary data.</text>
</comment>
<feature type="transmembrane region" description="Helical" evidence="5">
    <location>
        <begin position="223"/>
        <end position="243"/>
    </location>
</feature>
<dbReference type="Pfam" id="PF02361">
    <property type="entry name" value="CbiQ"/>
    <property type="match status" value="1"/>
</dbReference>
<dbReference type="CDD" id="cd16914">
    <property type="entry name" value="EcfT"/>
    <property type="match status" value="1"/>
</dbReference>
<evidence type="ECO:0000256" key="3">
    <source>
        <dbReference type="ARBA" id="ARBA00022989"/>
    </source>
</evidence>
<evidence type="ECO:0000256" key="5">
    <source>
        <dbReference type="SAM" id="Phobius"/>
    </source>
</evidence>
<comment type="subcellular location">
    <subcellularLocation>
        <location evidence="1">Membrane</location>
        <topology evidence="1">Multi-pass membrane protein</topology>
    </subcellularLocation>
</comment>
<feature type="transmembrane region" description="Helical" evidence="5">
    <location>
        <begin position="55"/>
        <end position="73"/>
    </location>
</feature>
<keyword evidence="7" id="KW-1185">Reference proteome</keyword>
<evidence type="ECO:0000256" key="4">
    <source>
        <dbReference type="ARBA" id="ARBA00023136"/>
    </source>
</evidence>
<dbReference type="Proteomes" id="UP001335737">
    <property type="component" value="Unassembled WGS sequence"/>
</dbReference>
<sequence>MRGIRSFHPFIVLLYYILAIAGFMLYQHPLFLATGVSLIIVYNFLLDRGTQLKKWAWMITVMSIFILVLTPLFNRRGNHILFYLFNNQVMLEALIQGVMIALTLAGILTMFITFNIVMTADKFLYLFSSVSKQWALLTMLSMRFVPLLRRKLTDMENIQEVKGLSVRKGSIRNRVKNGMLLLQMILTGALENSIQAADSMTARGYGLRRRSNYQAFYMKRQDWIAGCCLVSIASLVIYGWWLGDGVLMLLPVLESMGLIEREWFYFIIWIMLIGFPVWAEGKEVVKWKYYQRKM</sequence>
<organism evidence="6 7">
    <name type="scientific">Virgibacillus tibetensis</name>
    <dbReference type="NCBI Taxonomy" id="3042313"/>
    <lineage>
        <taxon>Bacteria</taxon>
        <taxon>Bacillati</taxon>
        <taxon>Bacillota</taxon>
        <taxon>Bacilli</taxon>
        <taxon>Bacillales</taxon>
        <taxon>Bacillaceae</taxon>
        <taxon>Virgibacillus</taxon>
    </lineage>
</organism>
<keyword evidence="2 5" id="KW-0812">Transmembrane</keyword>
<feature type="transmembrane region" description="Helical" evidence="5">
    <location>
        <begin position="263"/>
        <end position="279"/>
    </location>
</feature>
<gene>
    <name evidence="6" type="ORF">QGM71_06150</name>
</gene>
<evidence type="ECO:0000256" key="2">
    <source>
        <dbReference type="ARBA" id="ARBA00022692"/>
    </source>
</evidence>
<name>A0ABU6KCM5_9BACI</name>
<dbReference type="InterPro" id="IPR003339">
    <property type="entry name" value="ABC/ECF_trnsptr_transmembrane"/>
</dbReference>
<reference evidence="6 7" key="1">
    <citation type="journal article" date="2024" name="Int. J. Syst. Evol. Microbiol.">
        <title>Virgibacillus tibetensis sp. nov., isolated from salt lake on the Tibetan Plateau of China.</title>
        <authorList>
            <person name="Phurbu D."/>
            <person name="Liu Z.-X."/>
            <person name="Wang R."/>
            <person name="Zheng Y.-Y."/>
            <person name="Liu H.-C."/>
            <person name="Zhou Y.-G."/>
            <person name="Yu Y.-J."/>
            <person name="Li A.-H."/>
        </authorList>
    </citation>
    <scope>NUCLEOTIDE SEQUENCE [LARGE SCALE GENOMIC DNA]</scope>
    <source>
        <strain evidence="6 7">C22-A2</strain>
    </source>
</reference>
<feature type="transmembrane region" description="Helical" evidence="5">
    <location>
        <begin position="12"/>
        <end position="43"/>
    </location>
</feature>
<evidence type="ECO:0000256" key="1">
    <source>
        <dbReference type="ARBA" id="ARBA00004141"/>
    </source>
</evidence>